<dbReference type="GO" id="GO:0008641">
    <property type="term" value="F:ubiquitin-like modifier activating enzyme activity"/>
    <property type="evidence" value="ECO:0007669"/>
    <property type="project" value="InterPro"/>
</dbReference>
<evidence type="ECO:0000313" key="3">
    <source>
        <dbReference type="EMBL" id="MBD2872562.1"/>
    </source>
</evidence>
<keyword evidence="4" id="KW-1185">Reference proteome</keyword>
<keyword evidence="3" id="KW-0548">Nucleotidyltransferase</keyword>
<protein>
    <submittedName>
        <fullName evidence="3">ThiF family adenylyltransferase</fullName>
    </submittedName>
</protein>
<dbReference type="AlphaFoldDB" id="A0A927CS10"/>
<dbReference type="InterPro" id="IPR045886">
    <property type="entry name" value="ThiF/MoeB/HesA"/>
</dbReference>
<dbReference type="InterPro" id="IPR035985">
    <property type="entry name" value="Ubiquitin-activating_enz"/>
</dbReference>
<dbReference type="PANTHER" id="PTHR10953:SF102">
    <property type="entry name" value="ADENYLYLTRANSFERASE AND SULFURTRANSFERASE MOCS3"/>
    <property type="match status" value="1"/>
</dbReference>
<dbReference type="InterPro" id="IPR000594">
    <property type="entry name" value="ThiF_NAD_FAD-bd"/>
</dbReference>
<dbReference type="GO" id="GO:0008146">
    <property type="term" value="F:sulfotransferase activity"/>
    <property type="evidence" value="ECO:0007669"/>
    <property type="project" value="TreeGrafter"/>
</dbReference>
<feature type="domain" description="THIF-type NAD/FAD binding fold" evidence="2">
    <location>
        <begin position="13"/>
        <end position="248"/>
    </location>
</feature>
<sequence length="358" mass="37622">MAEPFGTAWGDRYSRQIRFAPIGEAGQRELAGASVLIVGVGALGAALAQHMVRAGVGEVRLVDRDFVEASNLQRQTLFDEADAMAALPKAVAAASKLRAINGDVRVEARVADVNEANAAELADGARLVLDGTDNAATRLLLSDVCFRARIPFIYGGVAGAQGMSAALLPGETSCLRCLIGDADEGGDTCDTVGVLAPAVEFIASLQAAEALKWLTGNKDAMRRTWLSADLWSFRLRESAMPGGRADCPHCGAAETLPESAAAGAGGRPEEEISSAALCGRDTVQVTLGKPLPLDRLEQELRSRGCELTVNRYLIRARLGSGETLVLFPDGRALVQGTADAAHAVRLCEAYVLGRKLPV</sequence>
<dbReference type="Pfam" id="PF00899">
    <property type="entry name" value="ThiF"/>
    <property type="match status" value="1"/>
</dbReference>
<evidence type="ECO:0000259" key="2">
    <source>
        <dbReference type="Pfam" id="PF00899"/>
    </source>
</evidence>
<comment type="caution">
    <text evidence="3">The sequence shown here is derived from an EMBL/GenBank/DDBJ whole genome shotgun (WGS) entry which is preliminary data.</text>
</comment>
<accession>A0A927CS10</accession>
<dbReference type="GO" id="GO:0005829">
    <property type="term" value="C:cytosol"/>
    <property type="evidence" value="ECO:0007669"/>
    <property type="project" value="TreeGrafter"/>
</dbReference>
<dbReference type="SUPFAM" id="SSF69572">
    <property type="entry name" value="Activating enzymes of the ubiquitin-like proteins"/>
    <property type="match status" value="1"/>
</dbReference>
<keyword evidence="3" id="KW-0808">Transferase</keyword>
<dbReference type="CDD" id="cd00757">
    <property type="entry name" value="ThiF_MoeB_HesA_family"/>
    <property type="match status" value="1"/>
</dbReference>
<evidence type="ECO:0000256" key="1">
    <source>
        <dbReference type="ARBA" id="ARBA00009919"/>
    </source>
</evidence>
<dbReference type="GO" id="GO:0016779">
    <property type="term" value="F:nucleotidyltransferase activity"/>
    <property type="evidence" value="ECO:0007669"/>
    <property type="project" value="UniProtKB-KW"/>
</dbReference>
<dbReference type="EMBL" id="JACXIY010000052">
    <property type="protein sequence ID" value="MBD2872562.1"/>
    <property type="molecule type" value="Genomic_DNA"/>
</dbReference>
<dbReference type="PANTHER" id="PTHR10953">
    <property type="entry name" value="UBIQUITIN-ACTIVATING ENZYME E1"/>
    <property type="match status" value="1"/>
</dbReference>
<reference evidence="3" key="1">
    <citation type="submission" date="2020-09" db="EMBL/GenBank/DDBJ databases">
        <title>A novel bacterium of genus Paenibacillus, isolated from South China Sea.</title>
        <authorList>
            <person name="Huang H."/>
            <person name="Mo K."/>
            <person name="Hu Y."/>
        </authorList>
    </citation>
    <scope>NUCLEOTIDE SEQUENCE</scope>
    <source>
        <strain evidence="3">IB182493</strain>
    </source>
</reference>
<comment type="similarity">
    <text evidence="1">Belongs to the HesA/MoeB/ThiF family.</text>
</comment>
<name>A0A927CS10_9BACL</name>
<gene>
    <name evidence="3" type="ORF">IDH41_28675</name>
</gene>
<dbReference type="FunFam" id="3.40.50.720:FF:000080">
    <property type="entry name" value="Thiazole biosynthesis adenylyltransferase ThiF"/>
    <property type="match status" value="1"/>
</dbReference>
<dbReference type="Proteomes" id="UP000632125">
    <property type="component" value="Unassembled WGS sequence"/>
</dbReference>
<dbReference type="Gene3D" id="3.40.50.720">
    <property type="entry name" value="NAD(P)-binding Rossmann-like Domain"/>
    <property type="match status" value="1"/>
</dbReference>
<dbReference type="RefSeq" id="WP_190867366.1">
    <property type="nucleotide sequence ID" value="NZ_JACXIY010000052.1"/>
</dbReference>
<organism evidence="3 4">
    <name type="scientific">Paenibacillus arenilitoris</name>
    <dbReference type="NCBI Taxonomy" id="2772299"/>
    <lineage>
        <taxon>Bacteria</taxon>
        <taxon>Bacillati</taxon>
        <taxon>Bacillota</taxon>
        <taxon>Bacilli</taxon>
        <taxon>Bacillales</taxon>
        <taxon>Paenibacillaceae</taxon>
        <taxon>Paenibacillus</taxon>
    </lineage>
</organism>
<evidence type="ECO:0000313" key="4">
    <source>
        <dbReference type="Proteomes" id="UP000632125"/>
    </source>
</evidence>
<proteinExistence type="inferred from homology"/>
<dbReference type="GO" id="GO:0004792">
    <property type="term" value="F:thiosulfate-cyanide sulfurtransferase activity"/>
    <property type="evidence" value="ECO:0007669"/>
    <property type="project" value="TreeGrafter"/>
</dbReference>